<dbReference type="Gene3D" id="2.30.42.10">
    <property type="match status" value="2"/>
</dbReference>
<dbReference type="RefSeq" id="WP_093029138.1">
    <property type="nucleotide sequence ID" value="NZ_FNNZ01000004.1"/>
</dbReference>
<comment type="cofactor">
    <cofactor evidence="1 11">
        <name>Zn(2+)</name>
        <dbReference type="ChEBI" id="CHEBI:29105"/>
    </cofactor>
</comment>
<evidence type="ECO:0000256" key="3">
    <source>
        <dbReference type="ARBA" id="ARBA00007931"/>
    </source>
</evidence>
<accession>A0A1H2TNS0</accession>
<dbReference type="SUPFAM" id="SSF50156">
    <property type="entry name" value="PDZ domain-like"/>
    <property type="match status" value="2"/>
</dbReference>
<dbReference type="CDD" id="cd23081">
    <property type="entry name" value="cpPDZ_EcRseP-like"/>
    <property type="match status" value="1"/>
</dbReference>
<evidence type="ECO:0000256" key="11">
    <source>
        <dbReference type="RuleBase" id="RU362031"/>
    </source>
</evidence>
<dbReference type="PANTHER" id="PTHR42837">
    <property type="entry name" value="REGULATOR OF SIGMA-E PROTEASE RSEP"/>
    <property type="match status" value="1"/>
</dbReference>
<keyword evidence="11" id="KW-0479">Metal-binding</keyword>
<dbReference type="PANTHER" id="PTHR42837:SF2">
    <property type="entry name" value="MEMBRANE METALLOPROTEASE ARASP2, CHLOROPLASTIC-RELATED"/>
    <property type="match status" value="1"/>
</dbReference>
<dbReference type="EMBL" id="FNNZ01000004">
    <property type="protein sequence ID" value="SDW44924.1"/>
    <property type="molecule type" value="Genomic_DNA"/>
</dbReference>
<comment type="subcellular location">
    <subcellularLocation>
        <location evidence="2">Membrane</location>
        <topology evidence="2">Multi-pass membrane protein</topology>
    </subcellularLocation>
</comment>
<evidence type="ECO:0000256" key="6">
    <source>
        <dbReference type="ARBA" id="ARBA00022801"/>
    </source>
</evidence>
<dbReference type="OrthoDB" id="9782003at2"/>
<proteinExistence type="inferred from homology"/>
<evidence type="ECO:0000256" key="7">
    <source>
        <dbReference type="ARBA" id="ARBA00022833"/>
    </source>
</evidence>
<evidence type="ECO:0000256" key="2">
    <source>
        <dbReference type="ARBA" id="ARBA00004141"/>
    </source>
</evidence>
<keyword evidence="10 11" id="KW-0472">Membrane</keyword>
<keyword evidence="7 11" id="KW-0862">Zinc</keyword>
<evidence type="ECO:0000313" key="14">
    <source>
        <dbReference type="Proteomes" id="UP000198816"/>
    </source>
</evidence>
<name>A0A1H2TNS0_THIRO</name>
<dbReference type="InterPro" id="IPR008915">
    <property type="entry name" value="Peptidase_M50"/>
</dbReference>
<dbReference type="InterPro" id="IPR004387">
    <property type="entry name" value="Pept_M50_Zn"/>
</dbReference>
<comment type="similarity">
    <text evidence="3 11">Belongs to the peptidase M50B family.</text>
</comment>
<keyword evidence="8 11" id="KW-1133">Transmembrane helix</keyword>
<feature type="transmembrane region" description="Helical" evidence="11">
    <location>
        <begin position="432"/>
        <end position="449"/>
    </location>
</feature>
<evidence type="ECO:0000256" key="5">
    <source>
        <dbReference type="ARBA" id="ARBA00022692"/>
    </source>
</evidence>
<keyword evidence="9 11" id="KW-0482">Metalloprotease</keyword>
<feature type="transmembrane region" description="Helical" evidence="11">
    <location>
        <begin position="99"/>
        <end position="119"/>
    </location>
</feature>
<dbReference type="CDD" id="cd06163">
    <property type="entry name" value="S2P-M50_PDZ_RseP-like"/>
    <property type="match status" value="1"/>
</dbReference>
<dbReference type="Pfam" id="PF02163">
    <property type="entry name" value="Peptidase_M50"/>
    <property type="match status" value="1"/>
</dbReference>
<gene>
    <name evidence="13" type="ORF">SAMN05421783_10459</name>
</gene>
<dbReference type="NCBIfam" id="TIGR00054">
    <property type="entry name" value="RIP metalloprotease RseP"/>
    <property type="match status" value="1"/>
</dbReference>
<feature type="transmembrane region" description="Helical" evidence="11">
    <location>
        <begin position="384"/>
        <end position="412"/>
    </location>
</feature>
<dbReference type="InterPro" id="IPR041489">
    <property type="entry name" value="PDZ_6"/>
</dbReference>
<organism evidence="13 14">
    <name type="scientific">Thiocapsa roseopersicina</name>
    <dbReference type="NCBI Taxonomy" id="1058"/>
    <lineage>
        <taxon>Bacteria</taxon>
        <taxon>Pseudomonadati</taxon>
        <taxon>Pseudomonadota</taxon>
        <taxon>Gammaproteobacteria</taxon>
        <taxon>Chromatiales</taxon>
        <taxon>Chromatiaceae</taxon>
        <taxon>Thiocapsa</taxon>
    </lineage>
</organism>
<reference evidence="14" key="1">
    <citation type="submission" date="2016-10" db="EMBL/GenBank/DDBJ databases">
        <authorList>
            <person name="Varghese N."/>
            <person name="Submissions S."/>
        </authorList>
    </citation>
    <scope>NUCLEOTIDE SEQUENCE [LARGE SCALE GENOMIC DNA]</scope>
    <source>
        <strain evidence="14">DSM 217</strain>
    </source>
</reference>
<evidence type="ECO:0000256" key="4">
    <source>
        <dbReference type="ARBA" id="ARBA00022670"/>
    </source>
</evidence>
<dbReference type="Proteomes" id="UP000198816">
    <property type="component" value="Unassembled WGS sequence"/>
</dbReference>
<dbReference type="GO" id="GO:0006508">
    <property type="term" value="P:proteolysis"/>
    <property type="evidence" value="ECO:0007669"/>
    <property type="project" value="UniProtKB-KW"/>
</dbReference>
<evidence type="ECO:0000313" key="13">
    <source>
        <dbReference type="EMBL" id="SDW44924.1"/>
    </source>
</evidence>
<evidence type="ECO:0000259" key="12">
    <source>
        <dbReference type="PROSITE" id="PS50106"/>
    </source>
</evidence>
<dbReference type="STRING" id="1058.SAMN05421783_10459"/>
<keyword evidence="14" id="KW-1185">Reference proteome</keyword>
<dbReference type="GO" id="GO:0016020">
    <property type="term" value="C:membrane"/>
    <property type="evidence" value="ECO:0007669"/>
    <property type="project" value="UniProtKB-SubCell"/>
</dbReference>
<feature type="domain" description="PDZ" evidence="12">
    <location>
        <begin position="211"/>
        <end position="292"/>
    </location>
</feature>
<evidence type="ECO:0000256" key="1">
    <source>
        <dbReference type="ARBA" id="ARBA00001947"/>
    </source>
</evidence>
<dbReference type="GO" id="GO:0004222">
    <property type="term" value="F:metalloendopeptidase activity"/>
    <property type="evidence" value="ECO:0007669"/>
    <property type="project" value="InterPro"/>
</dbReference>
<evidence type="ECO:0000256" key="8">
    <source>
        <dbReference type="ARBA" id="ARBA00022989"/>
    </source>
</evidence>
<dbReference type="AlphaFoldDB" id="A0A1H2TNS0"/>
<keyword evidence="4 13" id="KW-0645">Protease</keyword>
<dbReference type="InterPro" id="IPR001478">
    <property type="entry name" value="PDZ"/>
</dbReference>
<feature type="transmembrane region" description="Helical" evidence="11">
    <location>
        <begin position="6"/>
        <end position="28"/>
    </location>
</feature>
<evidence type="ECO:0000256" key="9">
    <source>
        <dbReference type="ARBA" id="ARBA00023049"/>
    </source>
</evidence>
<keyword evidence="5 11" id="KW-0812">Transmembrane</keyword>
<sequence>MDILFTIGSFVVALAILIAVHEFGHFWVARRLGVKVLRFSIGFGRPLLRIQRNPDATEYVVALVPLGGYVKMLDEREEEVPAAQAHLAFNRQALWKRSAIVVAGPVFNFLFAIFAYWAIFMSGDSGLRPIVGDVEPQSIAAEAGFQSGDELIRVGDREAGSWETALIAFVGKSLDGRELAVQVRDASGRELTRWIPSDAVRSLAEEPDLLGRLGLSPKRPTLPAVIGELVPGEAAEGSGLKSGDRILSADGRPIEGWQDWVGVVQEHPDETLAVEIERADGERLTLSVTPRSTQVEGDTIGRIGAGVLVPEGLMDDYSVEVRYGPVESLDRAVSKTVEMSVMTLRVVGRMLIGQASVENLSGPITIAETAGRTASYGLESFVKFLAVVSISLGILNLLPVPVLDGGHLLYFFIEWVKGSPLSEEAQMQGQRIGLFLLAALMSLAFYLDLSRLLG</sequence>
<dbReference type="EC" id="3.4.24.-" evidence="11"/>
<dbReference type="PROSITE" id="PS50106">
    <property type="entry name" value="PDZ"/>
    <property type="match status" value="1"/>
</dbReference>
<evidence type="ECO:0000256" key="10">
    <source>
        <dbReference type="ARBA" id="ARBA00023136"/>
    </source>
</evidence>
<protein>
    <recommendedName>
        <fullName evidence="11">Zinc metalloprotease</fullName>
        <ecNumber evidence="11">3.4.24.-</ecNumber>
    </recommendedName>
</protein>
<dbReference type="SMART" id="SM00228">
    <property type="entry name" value="PDZ"/>
    <property type="match status" value="2"/>
</dbReference>
<dbReference type="GO" id="GO:0046872">
    <property type="term" value="F:metal ion binding"/>
    <property type="evidence" value="ECO:0007669"/>
    <property type="project" value="UniProtKB-KW"/>
</dbReference>
<dbReference type="InterPro" id="IPR036034">
    <property type="entry name" value="PDZ_sf"/>
</dbReference>
<keyword evidence="6 11" id="KW-0378">Hydrolase</keyword>
<dbReference type="Pfam" id="PF17820">
    <property type="entry name" value="PDZ_6"/>
    <property type="match status" value="1"/>
</dbReference>